<evidence type="ECO:0000256" key="1">
    <source>
        <dbReference type="SAM" id="Phobius"/>
    </source>
</evidence>
<evidence type="ECO:0000313" key="3">
    <source>
        <dbReference type="Proteomes" id="UP000366872"/>
    </source>
</evidence>
<keyword evidence="1" id="KW-0812">Transmembrane</keyword>
<dbReference type="InterPro" id="IPR012902">
    <property type="entry name" value="N_methyl_site"/>
</dbReference>
<sequence>MMRLRKSQKGRYGFSLIETMVASVVLVAVILGAASMIHHTTSGIYVEGGNRIVYDAVNELLEQARADGYFKLGGFSTNLVINGDNLPCQVDVIDLYNPVMTNLNMREVVVRTNYRGTDIMVRSLMSPEYGVWEGEL</sequence>
<dbReference type="NCBIfam" id="TIGR02532">
    <property type="entry name" value="IV_pilin_GFxxxE"/>
    <property type="match status" value="1"/>
</dbReference>
<accession>A0A6C2UDB7</accession>
<protein>
    <recommendedName>
        <fullName evidence="4">Prepilin-type N-terminal cleavage/methylation domain-containing protein</fullName>
    </recommendedName>
</protein>
<dbReference type="Proteomes" id="UP000366872">
    <property type="component" value="Unassembled WGS sequence"/>
</dbReference>
<evidence type="ECO:0008006" key="4">
    <source>
        <dbReference type="Google" id="ProtNLM"/>
    </source>
</evidence>
<evidence type="ECO:0000313" key="2">
    <source>
        <dbReference type="EMBL" id="VGO17547.1"/>
    </source>
</evidence>
<reference evidence="2 3" key="1">
    <citation type="submission" date="2019-04" db="EMBL/GenBank/DDBJ databases">
        <authorList>
            <person name="Van Vliet M D."/>
        </authorList>
    </citation>
    <scope>NUCLEOTIDE SEQUENCE [LARGE SCALE GENOMIC DNA]</scope>
    <source>
        <strain evidence="2 3">F1</strain>
    </source>
</reference>
<dbReference type="RefSeq" id="WP_136083010.1">
    <property type="nucleotide sequence ID" value="NZ_CAAHFG010000004.1"/>
</dbReference>
<name>A0A6C2UDB7_PONDE</name>
<keyword evidence="3" id="KW-1185">Reference proteome</keyword>
<dbReference type="Pfam" id="PF07963">
    <property type="entry name" value="N_methyl"/>
    <property type="match status" value="1"/>
</dbReference>
<dbReference type="EMBL" id="CAAHFG010000004">
    <property type="protein sequence ID" value="VGO17547.1"/>
    <property type="molecule type" value="Genomic_DNA"/>
</dbReference>
<gene>
    <name evidence="2" type="ORF">PDESU_06144</name>
</gene>
<feature type="transmembrane region" description="Helical" evidence="1">
    <location>
        <begin position="12"/>
        <end position="37"/>
    </location>
</feature>
<organism evidence="2 3">
    <name type="scientific">Pontiella desulfatans</name>
    <dbReference type="NCBI Taxonomy" id="2750659"/>
    <lineage>
        <taxon>Bacteria</taxon>
        <taxon>Pseudomonadati</taxon>
        <taxon>Kiritimatiellota</taxon>
        <taxon>Kiritimatiellia</taxon>
        <taxon>Kiritimatiellales</taxon>
        <taxon>Pontiellaceae</taxon>
        <taxon>Pontiella</taxon>
    </lineage>
</organism>
<keyword evidence="1" id="KW-1133">Transmembrane helix</keyword>
<proteinExistence type="predicted"/>
<dbReference type="AlphaFoldDB" id="A0A6C2UDB7"/>
<keyword evidence="1" id="KW-0472">Membrane</keyword>